<evidence type="ECO:0000256" key="3">
    <source>
        <dbReference type="SAM" id="Phobius"/>
    </source>
</evidence>
<feature type="transmembrane region" description="Helical" evidence="3">
    <location>
        <begin position="338"/>
        <end position="371"/>
    </location>
</feature>
<feature type="transmembrane region" description="Helical" evidence="3">
    <location>
        <begin position="226"/>
        <end position="246"/>
    </location>
</feature>
<evidence type="ECO:0000256" key="2">
    <source>
        <dbReference type="PROSITE-ProRule" id="PRU00354"/>
    </source>
</evidence>
<dbReference type="Proteomes" id="UP000683493">
    <property type="component" value="Chromosome"/>
</dbReference>
<feature type="transmembrane region" description="Helical" evidence="3">
    <location>
        <begin position="7"/>
        <end position="27"/>
    </location>
</feature>
<feature type="domain" description="PABS" evidence="4">
    <location>
        <begin position="452"/>
        <end position="707"/>
    </location>
</feature>
<dbReference type="Pfam" id="PF01564">
    <property type="entry name" value="Spermine_synth"/>
    <property type="match status" value="1"/>
</dbReference>
<keyword evidence="3" id="KW-1133">Transmembrane helix</keyword>
<dbReference type="PANTHER" id="PTHR11558">
    <property type="entry name" value="SPERMIDINE/SPERMINE SYNTHASE"/>
    <property type="match status" value="1"/>
</dbReference>
<keyword evidence="1 2" id="KW-0808">Transferase</keyword>
<organism evidence="5 6">
    <name type="scientific">Geomonas diazotrophica</name>
    <dbReference type="NCBI Taxonomy" id="2843197"/>
    <lineage>
        <taxon>Bacteria</taxon>
        <taxon>Pseudomonadati</taxon>
        <taxon>Thermodesulfobacteriota</taxon>
        <taxon>Desulfuromonadia</taxon>
        <taxon>Geobacterales</taxon>
        <taxon>Geobacteraceae</taxon>
        <taxon>Geomonas</taxon>
    </lineage>
</organism>
<keyword evidence="3" id="KW-0812">Transmembrane</keyword>
<feature type="transmembrane region" description="Helical" evidence="3">
    <location>
        <begin position="39"/>
        <end position="60"/>
    </location>
</feature>
<feature type="transmembrane region" description="Helical" evidence="3">
    <location>
        <begin position="72"/>
        <end position="98"/>
    </location>
</feature>
<accession>A0ABX8JGB2</accession>
<feature type="transmembrane region" description="Helical" evidence="3">
    <location>
        <begin position="118"/>
        <end position="144"/>
    </location>
</feature>
<feature type="transmembrane region" description="Helical" evidence="3">
    <location>
        <begin position="184"/>
        <end position="205"/>
    </location>
</feature>
<evidence type="ECO:0000313" key="6">
    <source>
        <dbReference type="Proteomes" id="UP000683493"/>
    </source>
</evidence>
<keyword evidence="3" id="KW-0472">Membrane</keyword>
<protein>
    <submittedName>
        <fullName evidence="5">Fused MFS/spermidine synthase</fullName>
    </submittedName>
</protein>
<dbReference type="NCBIfam" id="NF037959">
    <property type="entry name" value="MFS_SpdSyn"/>
    <property type="match status" value="1"/>
</dbReference>
<sequence>MMRNKSTAYFLIFALSGFSGLIYESIWTHYLKLFLGHAAYAQSLVLAIFMGGMAIGSWICSRYSTRWHNLMLWYATTEAVIGVCALFFHLIFTAVISLAYTSIIPFLGSPTAISLFKWVLSALLILPQSILLGMTFPLMSAAILRMFPEKPGRSLGMLYFSNSIGAAAGVLATGFYLIKAFGLPWTVAAGGIINIILAATVWFMLRGSAGAAPDRPASTATPAEAASRLSALFLLVSLVTGTASFIYEIGWIRMLSLVMGTSTHAFELMLCAFILGLALGGCWLQRRIDTLAAPCRFLGWVQVIMGGLALLTLCLYGNSFEVMAWGVKALPKTDAGYLLFNLFSSGIALCVMLPATFCAGMTLPLITFILLGSGGGERSIGAVYAANTIGAIIGVFFAIHIGLPMLGLKGLITFGAGLDIAMGVMLFWKFAASGEKGVAMAVTMASAGALVAVPFLLHLDPYKMSSGVYRYGTMLNRNNTQLVFYEDGKTASISLVKDQDGSLAINTNGKTDASMFMGGGNFSTGDEATAVLLGALPMAFNTEARTVAAIGLGSGLTSETLLCNPDLRSVDTIEIEEKMIRGASLFKPLVGRVYSDPRSRIIVDDAKTYFSIWGKKYDIIVSEPSNPWVSGVSGLFSTEFYALAKRHLEKNGIFVQWVQMYEIDTNLVMSVLKAVSGNFNDYVVYAANDSDLVILASDRKLDSPSPGIFAAPRLKKALTRIHVLDPQDLSVRKVGNKRFFEKVLATYEIPANSDYRPVIDQNAAKTRFLRRSAHELVTAGTAQLPTFEMLGGGSLPRTQTSVIPSEHSRNSQAAYGAMILRDFFSSGQLKDPYDIVSPEVKQAAQEIYQLFKVGEKMPDHARTVGALLTVGASVAPYLTARELDDIWGRLEASPHAADLPVAVRQTLAVLKAVGRRDPAAMSQTARLLLADSGNLAPGALQFLVQCAMLGEVAQGNAAGAAAVWAKYGAQPLQIKDGDLLTRLLLAETKKTK</sequence>
<reference evidence="5 6" key="1">
    <citation type="submission" date="2021-06" db="EMBL/GenBank/DDBJ databases">
        <title>Gemonas diversity in paddy soil.</title>
        <authorList>
            <person name="Liu G."/>
        </authorList>
    </citation>
    <scope>NUCLEOTIDE SEQUENCE [LARGE SCALE GENOMIC DNA]</scope>
    <source>
        <strain evidence="5 6">RG29</strain>
    </source>
</reference>
<feature type="transmembrane region" description="Helical" evidence="3">
    <location>
        <begin position="297"/>
        <end position="318"/>
    </location>
</feature>
<gene>
    <name evidence="5" type="ORF">KP005_14175</name>
</gene>
<dbReference type="InterPro" id="IPR030374">
    <property type="entry name" value="PABS"/>
</dbReference>
<dbReference type="PROSITE" id="PS51006">
    <property type="entry name" value="PABS_2"/>
    <property type="match status" value="1"/>
</dbReference>
<comment type="caution">
    <text evidence="2">Lacks conserved residue(s) required for the propagation of feature annotation.</text>
</comment>
<dbReference type="CDD" id="cd06174">
    <property type="entry name" value="MFS"/>
    <property type="match status" value="1"/>
</dbReference>
<feature type="transmembrane region" description="Helical" evidence="3">
    <location>
        <begin position="156"/>
        <end position="178"/>
    </location>
</feature>
<evidence type="ECO:0000259" key="4">
    <source>
        <dbReference type="PROSITE" id="PS51006"/>
    </source>
</evidence>
<keyword evidence="2" id="KW-0620">Polyamine biosynthesis</keyword>
<dbReference type="InterPro" id="IPR001045">
    <property type="entry name" value="Spermi_synthase"/>
</dbReference>
<feature type="transmembrane region" description="Helical" evidence="3">
    <location>
        <begin position="411"/>
        <end position="431"/>
    </location>
</feature>
<dbReference type="PANTHER" id="PTHR11558:SF11">
    <property type="entry name" value="SPERMIDINE SYNTHASE"/>
    <property type="match status" value="1"/>
</dbReference>
<dbReference type="EMBL" id="CP076724">
    <property type="protein sequence ID" value="QWV96512.1"/>
    <property type="molecule type" value="Genomic_DNA"/>
</dbReference>
<feature type="transmembrane region" description="Helical" evidence="3">
    <location>
        <begin position="383"/>
        <end position="405"/>
    </location>
</feature>
<keyword evidence="6" id="KW-1185">Reference proteome</keyword>
<proteinExistence type="predicted"/>
<name>A0ABX8JGB2_9BACT</name>
<feature type="transmembrane region" description="Helical" evidence="3">
    <location>
        <begin position="266"/>
        <end position="285"/>
    </location>
</feature>
<evidence type="ECO:0000256" key="1">
    <source>
        <dbReference type="ARBA" id="ARBA00022679"/>
    </source>
</evidence>
<feature type="transmembrane region" description="Helical" evidence="3">
    <location>
        <begin position="438"/>
        <end position="457"/>
    </location>
</feature>
<evidence type="ECO:0000313" key="5">
    <source>
        <dbReference type="EMBL" id="QWV96512.1"/>
    </source>
</evidence>